<evidence type="ECO:0000313" key="2">
    <source>
        <dbReference type="EMBL" id="KAL2284784.1"/>
    </source>
</evidence>
<dbReference type="PANTHER" id="PTHR37315:SF1">
    <property type="entry name" value="UPF0311 PROTEIN BLR7842"/>
    <property type="match status" value="1"/>
</dbReference>
<dbReference type="InterPro" id="IPR020915">
    <property type="entry name" value="UPF0311"/>
</dbReference>
<dbReference type="Proteomes" id="UP001600888">
    <property type="component" value="Unassembled WGS sequence"/>
</dbReference>
<feature type="region of interest" description="Disordered" evidence="1">
    <location>
        <begin position="1"/>
        <end position="61"/>
    </location>
</feature>
<evidence type="ECO:0000313" key="3">
    <source>
        <dbReference type="Proteomes" id="UP001600888"/>
    </source>
</evidence>
<name>A0ABR4EQR2_9PEZI</name>
<organism evidence="2 3">
    <name type="scientific">Diaporthe vaccinii</name>
    <dbReference type="NCBI Taxonomy" id="105482"/>
    <lineage>
        <taxon>Eukaryota</taxon>
        <taxon>Fungi</taxon>
        <taxon>Dikarya</taxon>
        <taxon>Ascomycota</taxon>
        <taxon>Pezizomycotina</taxon>
        <taxon>Sordariomycetes</taxon>
        <taxon>Sordariomycetidae</taxon>
        <taxon>Diaporthales</taxon>
        <taxon>Diaporthaceae</taxon>
        <taxon>Diaporthe</taxon>
        <taxon>Diaporthe eres species complex</taxon>
    </lineage>
</organism>
<evidence type="ECO:0000256" key="1">
    <source>
        <dbReference type="SAM" id="MobiDB-lite"/>
    </source>
</evidence>
<dbReference type="PANTHER" id="PTHR37315">
    <property type="entry name" value="UPF0311 PROTEIN BLR7842"/>
    <property type="match status" value="1"/>
</dbReference>
<dbReference type="EMBL" id="JBAWTH010000034">
    <property type="protein sequence ID" value="KAL2284784.1"/>
    <property type="molecule type" value="Genomic_DNA"/>
</dbReference>
<protein>
    <submittedName>
        <fullName evidence="2">Uncharacterized protein</fullName>
    </submittedName>
</protein>
<reference evidence="2 3" key="1">
    <citation type="submission" date="2024-03" db="EMBL/GenBank/DDBJ databases">
        <title>A high-quality draft genome sequence of Diaporthe vaccinii, a causative agent of upright dieback and viscid rot disease in cranberry plants.</title>
        <authorList>
            <person name="Sarrasin M."/>
            <person name="Lang B.F."/>
            <person name="Burger G."/>
        </authorList>
    </citation>
    <scope>NUCLEOTIDE SEQUENCE [LARGE SCALE GENOMIC DNA]</scope>
    <source>
        <strain evidence="2 3">IS7</strain>
    </source>
</reference>
<proteinExistence type="predicted"/>
<sequence>MAQQQQQQHGVPDVSTADNDFLPVLTPETTQEPAAQDTVTTTTRPGDPRHASTQGKTGVAEADVDADKISAGFSAGSLAQTISLPAPRLVRDFRMQARLEGKVSLGRSCWGERNWIGICGGEWSATWGRGTVVPGGQDAQLLTENKSTFVDTRYLLATADAEPAHIMVRTEGWRTGPPEVLTRLLDPVEGDKVSPDEYRFRIFIRLETGDERYRWVNEGMWIGSGVRRGLEVIYDGYRLL</sequence>
<dbReference type="Gene3D" id="2.40.160.20">
    <property type="match status" value="1"/>
</dbReference>
<gene>
    <name evidence="2" type="ORF">FJTKL_08623</name>
</gene>
<feature type="compositionally biased region" description="Polar residues" evidence="1">
    <location>
        <begin position="27"/>
        <end position="44"/>
    </location>
</feature>
<comment type="caution">
    <text evidence="2">The sequence shown here is derived from an EMBL/GenBank/DDBJ whole genome shotgun (WGS) entry which is preliminary data.</text>
</comment>
<keyword evidence="3" id="KW-1185">Reference proteome</keyword>
<dbReference type="Pfam" id="PF11578">
    <property type="entry name" value="DUF3237"/>
    <property type="match status" value="1"/>
</dbReference>
<accession>A0ABR4EQR2</accession>